<gene>
    <name evidence="1" type="ORF">SSLN_LOCUS12480</name>
</gene>
<name>A0A183T7N2_SCHSO</name>
<evidence type="ECO:0000313" key="3">
    <source>
        <dbReference type="WBParaSite" id="SSLN_0001295001-mRNA-1"/>
    </source>
</evidence>
<proteinExistence type="predicted"/>
<protein>
    <submittedName>
        <fullName evidence="3">Outer capsid protein</fullName>
    </submittedName>
</protein>
<dbReference type="EMBL" id="UYSU01037303">
    <property type="protein sequence ID" value="VDL98865.1"/>
    <property type="molecule type" value="Genomic_DNA"/>
</dbReference>
<evidence type="ECO:0000313" key="2">
    <source>
        <dbReference type="Proteomes" id="UP000275846"/>
    </source>
</evidence>
<dbReference type="AlphaFoldDB" id="A0A183T7N2"/>
<keyword evidence="2" id="KW-1185">Reference proteome</keyword>
<reference evidence="1 2" key="2">
    <citation type="submission" date="2018-11" db="EMBL/GenBank/DDBJ databases">
        <authorList>
            <consortium name="Pathogen Informatics"/>
        </authorList>
    </citation>
    <scope>NUCLEOTIDE SEQUENCE [LARGE SCALE GENOMIC DNA]</scope>
    <source>
        <strain evidence="1 2">NST_G2</strain>
    </source>
</reference>
<reference evidence="3" key="1">
    <citation type="submission" date="2016-06" db="UniProtKB">
        <authorList>
            <consortium name="WormBaseParasite"/>
        </authorList>
    </citation>
    <scope>IDENTIFICATION</scope>
</reference>
<accession>A0A183T7N2</accession>
<dbReference type="Proteomes" id="UP000275846">
    <property type="component" value="Unassembled WGS sequence"/>
</dbReference>
<sequence>MTSEIIRSGKLEKFITSEGAIHVTHDTEVCLQVLFVSPSLNDAPKFEIIGKHGNISVQFIGTIADVDNEQITAENRTLANTTLNLNLCRMFVADMDSFPSLNDAPKFEIIGKHGNISVQFIGTIADVDNEQITAENRTLANTTLNLNLCRMFVADMDSLVPSISLQVAGASGATPGCTTTPDSDPTER</sequence>
<evidence type="ECO:0000313" key="1">
    <source>
        <dbReference type="EMBL" id="VDL98865.1"/>
    </source>
</evidence>
<dbReference type="WBParaSite" id="SSLN_0001295001-mRNA-1">
    <property type="protein sequence ID" value="SSLN_0001295001-mRNA-1"/>
    <property type="gene ID" value="SSLN_0001295001"/>
</dbReference>
<organism evidence="3">
    <name type="scientific">Schistocephalus solidus</name>
    <name type="common">Tapeworm</name>
    <dbReference type="NCBI Taxonomy" id="70667"/>
    <lineage>
        <taxon>Eukaryota</taxon>
        <taxon>Metazoa</taxon>
        <taxon>Spiralia</taxon>
        <taxon>Lophotrochozoa</taxon>
        <taxon>Platyhelminthes</taxon>
        <taxon>Cestoda</taxon>
        <taxon>Eucestoda</taxon>
        <taxon>Diphyllobothriidea</taxon>
        <taxon>Diphyllobothriidae</taxon>
        <taxon>Schistocephalus</taxon>
    </lineage>
</organism>